<evidence type="ECO:0000256" key="4">
    <source>
        <dbReference type="RuleBase" id="RU004003"/>
    </source>
</evidence>
<protein>
    <submittedName>
        <fullName evidence="7">Pilus assembly protein MshL</fullName>
    </submittedName>
</protein>
<evidence type="ECO:0000256" key="2">
    <source>
        <dbReference type="ARBA" id="ARBA00022729"/>
    </source>
</evidence>
<evidence type="ECO:0000256" key="5">
    <source>
        <dbReference type="SAM" id="SignalP"/>
    </source>
</evidence>
<dbReference type="AlphaFoldDB" id="A0A6S6SZV1"/>
<dbReference type="NCBIfam" id="TIGR02519">
    <property type="entry name" value="pilus_MshL"/>
    <property type="match status" value="1"/>
</dbReference>
<keyword evidence="3" id="KW-0472">Membrane</keyword>
<reference evidence="7" key="1">
    <citation type="submission" date="2020-01" db="EMBL/GenBank/DDBJ databases">
        <authorList>
            <person name="Meier V. D."/>
            <person name="Meier V D."/>
        </authorList>
    </citation>
    <scope>NUCLEOTIDE SEQUENCE</scope>
    <source>
        <strain evidence="7">HLG_WM_MAG_12</strain>
    </source>
</reference>
<evidence type="ECO:0000313" key="7">
    <source>
        <dbReference type="EMBL" id="CAA6810037.1"/>
    </source>
</evidence>
<dbReference type="PANTHER" id="PTHR30332">
    <property type="entry name" value="PROBABLE GENERAL SECRETION PATHWAY PROTEIN D"/>
    <property type="match status" value="1"/>
</dbReference>
<dbReference type="PANTHER" id="PTHR30332:SF24">
    <property type="entry name" value="SECRETIN GSPD-RELATED"/>
    <property type="match status" value="1"/>
</dbReference>
<dbReference type="GO" id="GO:0009306">
    <property type="term" value="P:protein secretion"/>
    <property type="evidence" value="ECO:0007669"/>
    <property type="project" value="InterPro"/>
</dbReference>
<feature type="chain" id="PRO_5028236085" evidence="5">
    <location>
        <begin position="25"/>
        <end position="530"/>
    </location>
</feature>
<dbReference type="InterPro" id="IPR050810">
    <property type="entry name" value="Bact_Secretion_Sys_Channel"/>
</dbReference>
<dbReference type="Pfam" id="PF00263">
    <property type="entry name" value="Secretin"/>
    <property type="match status" value="1"/>
</dbReference>
<dbReference type="InterPro" id="IPR013358">
    <property type="entry name" value="Pilus_biogenesis_MshL"/>
</dbReference>
<gene>
    <name evidence="7" type="ORF">HELGO_WM5956</name>
</gene>
<keyword evidence="2 5" id="KW-0732">Signal</keyword>
<dbReference type="GO" id="GO:0016020">
    <property type="term" value="C:membrane"/>
    <property type="evidence" value="ECO:0007669"/>
    <property type="project" value="UniProtKB-SubCell"/>
</dbReference>
<organism evidence="7">
    <name type="scientific">uncultured Campylobacterales bacterium</name>
    <dbReference type="NCBI Taxonomy" id="352960"/>
    <lineage>
        <taxon>Bacteria</taxon>
        <taxon>Pseudomonadati</taxon>
        <taxon>Campylobacterota</taxon>
        <taxon>Epsilonproteobacteria</taxon>
        <taxon>Campylobacterales</taxon>
        <taxon>environmental samples</taxon>
    </lineage>
</organism>
<sequence length="530" mass="59278">MKKSKSIFFNIATFILLSSVLYSATSYGICDKNKKFNINILDSVTIKEVIDKISKSCSFTTVVKDSIANTKLKAKSNSINIRGLKLDKVLNILVEDNGLFYDFEDDVLRIYGNKIKTFKINYVSSSRAGKSIIGAKLKGSGEENNDNTDENTIASTDSFDFWDQISDQISKILKSSSQDLTDIAEPIINKETGLITISGTIGQLNAVEKYIELLKDRLYKQVLIDVSIVSVALSQSNKTGIDWSKFQLDINPNSSGNNQVTYTSTDYDNPFDFTNTLNLRNTLSFSIEGLLNFLDTQGKSKVVSNPKILAMNNQQALITIGDNINYRIQTESSTGENNQISVTYEIESVFIGILLNITPEISNDDEITLRINPSISNFKYGEDELRQDTVRVLPPDTVEKKLSTVIRTKNKNTVILGGLITTNNDREQNGVPILRSIPLLGKLFSYESDVKTTEELIFVITPKIIDLEHSDEEEIRNLIDDGEDNGAVVDQILENMFANEIIIKENKFICDIKSRENPNDTIDKAILNLD</sequence>
<dbReference type="EMBL" id="CACVAW010000040">
    <property type="protein sequence ID" value="CAA6810037.1"/>
    <property type="molecule type" value="Genomic_DNA"/>
</dbReference>
<evidence type="ECO:0000259" key="6">
    <source>
        <dbReference type="Pfam" id="PF00263"/>
    </source>
</evidence>
<evidence type="ECO:0000256" key="1">
    <source>
        <dbReference type="ARBA" id="ARBA00004370"/>
    </source>
</evidence>
<feature type="signal peptide" evidence="5">
    <location>
        <begin position="1"/>
        <end position="24"/>
    </location>
</feature>
<proteinExistence type="inferred from homology"/>
<name>A0A6S6SZV1_9BACT</name>
<feature type="domain" description="Type II/III secretion system secretin-like" evidence="6">
    <location>
        <begin position="294"/>
        <end position="466"/>
    </location>
</feature>
<evidence type="ECO:0000256" key="3">
    <source>
        <dbReference type="ARBA" id="ARBA00023136"/>
    </source>
</evidence>
<dbReference type="InterPro" id="IPR001775">
    <property type="entry name" value="GspD/PilQ"/>
</dbReference>
<dbReference type="PRINTS" id="PR00811">
    <property type="entry name" value="BCTERIALGSPD"/>
</dbReference>
<dbReference type="GO" id="GO:0015627">
    <property type="term" value="C:type II protein secretion system complex"/>
    <property type="evidence" value="ECO:0007669"/>
    <property type="project" value="TreeGrafter"/>
</dbReference>
<accession>A0A6S6SZV1</accession>
<dbReference type="InterPro" id="IPR004846">
    <property type="entry name" value="T2SS/T3SS_dom"/>
</dbReference>
<comment type="similarity">
    <text evidence="4">Belongs to the bacterial secretin family.</text>
</comment>
<comment type="subcellular location">
    <subcellularLocation>
        <location evidence="1">Membrane</location>
    </subcellularLocation>
</comment>